<sequence>MISFFSIYEISFPAVCVFISHYNRIILLCEYSIPLSFKRLREAVLGLIDGQRKKEYDIPETWSAGKSGPVKRSVWYG</sequence>
<accession>A8RMU4</accession>
<reference evidence="1 2" key="2">
    <citation type="submission" date="2007-09" db="EMBL/GenBank/DDBJ databases">
        <title>Draft genome sequence of Clostridium bolteae (ATCC BAA-613).</title>
        <authorList>
            <person name="Sudarsanam P."/>
            <person name="Ley R."/>
            <person name="Guruge J."/>
            <person name="Turnbaugh P.J."/>
            <person name="Mahowald M."/>
            <person name="Liep D."/>
            <person name="Gordon J."/>
        </authorList>
    </citation>
    <scope>NUCLEOTIDE SEQUENCE [LARGE SCALE GENOMIC DNA]</scope>
    <source>
        <strain evidence="2">ATCC BAA-613 / DSM 15670 / CCUG 46953 / JCM 12243 / WAL 16351</strain>
    </source>
</reference>
<dbReference type="EMBL" id="ABCC02000021">
    <property type="protein sequence ID" value="EDP17787.1"/>
    <property type="molecule type" value="Genomic_DNA"/>
</dbReference>
<comment type="caution">
    <text evidence="1">The sequence shown here is derived from an EMBL/GenBank/DDBJ whole genome shotgun (WGS) entry which is preliminary data.</text>
</comment>
<dbReference type="Proteomes" id="UP000005396">
    <property type="component" value="Unassembled WGS sequence"/>
</dbReference>
<protein>
    <submittedName>
        <fullName evidence="1">Uncharacterized protein</fullName>
    </submittedName>
</protein>
<evidence type="ECO:0000313" key="2">
    <source>
        <dbReference type="Proteomes" id="UP000005396"/>
    </source>
</evidence>
<dbReference type="AlphaFoldDB" id="A8RMU4"/>
<organism evidence="1 2">
    <name type="scientific">Enterocloster bolteae (strain ATCC BAA-613 / DSM 15670 / CCUG 46953 / JCM 12243 / WAL 16351)</name>
    <name type="common">Clostridium bolteae</name>
    <dbReference type="NCBI Taxonomy" id="411902"/>
    <lineage>
        <taxon>Bacteria</taxon>
        <taxon>Bacillati</taxon>
        <taxon>Bacillota</taxon>
        <taxon>Clostridia</taxon>
        <taxon>Lachnospirales</taxon>
        <taxon>Lachnospiraceae</taxon>
        <taxon>Enterocloster</taxon>
    </lineage>
</organism>
<dbReference type="PaxDb" id="411902-CLOBOL_02029"/>
<reference evidence="1 2" key="1">
    <citation type="submission" date="2007-08" db="EMBL/GenBank/DDBJ databases">
        <authorList>
            <person name="Fulton L."/>
            <person name="Clifton S."/>
            <person name="Fulton B."/>
            <person name="Xu J."/>
            <person name="Minx P."/>
            <person name="Pepin K.H."/>
            <person name="Johnson M."/>
            <person name="Thiruvilangam P."/>
            <person name="Bhonagiri V."/>
            <person name="Nash W.E."/>
            <person name="Mardis E.R."/>
            <person name="Wilson R.K."/>
        </authorList>
    </citation>
    <scope>NUCLEOTIDE SEQUENCE [LARGE SCALE GENOMIC DNA]</scope>
    <source>
        <strain evidence="2">ATCC BAA-613 / DSM 15670 / CCUG 46953 / JCM 12243 / WAL 16351</strain>
    </source>
</reference>
<gene>
    <name evidence="1" type="ORF">CLOBOL_02029</name>
</gene>
<name>A8RMU4_ENTBW</name>
<proteinExistence type="predicted"/>
<dbReference type="HOGENOM" id="CLU_2631870_0_0_9"/>
<evidence type="ECO:0000313" key="1">
    <source>
        <dbReference type="EMBL" id="EDP17787.1"/>
    </source>
</evidence>